<proteinExistence type="predicted"/>
<feature type="transmembrane region" description="Helical" evidence="1">
    <location>
        <begin position="20"/>
        <end position="39"/>
    </location>
</feature>
<keyword evidence="1" id="KW-0472">Membrane</keyword>
<organism evidence="2 3">
    <name type="scientific">Dethiobacter alkaliphilus AHT 1</name>
    <dbReference type="NCBI Taxonomy" id="555088"/>
    <lineage>
        <taxon>Bacteria</taxon>
        <taxon>Bacillati</taxon>
        <taxon>Bacillota</taxon>
        <taxon>Dethiobacteria</taxon>
        <taxon>Dethiobacterales</taxon>
        <taxon>Dethiobacteraceae</taxon>
        <taxon>Dethiobacter</taxon>
    </lineage>
</organism>
<reference evidence="2 3" key="1">
    <citation type="submission" date="2009-02" db="EMBL/GenBank/DDBJ databases">
        <title>Sequencing of the draft genome and assembly of Dethiobacter alkaliphilus AHT 1.</title>
        <authorList>
            <consortium name="US DOE Joint Genome Institute (JGI-PGF)"/>
            <person name="Lucas S."/>
            <person name="Copeland A."/>
            <person name="Lapidus A."/>
            <person name="Glavina del Rio T."/>
            <person name="Dalin E."/>
            <person name="Tice H."/>
            <person name="Bruce D."/>
            <person name="Goodwin L."/>
            <person name="Pitluck S."/>
            <person name="Larimer F."/>
            <person name="Land M.L."/>
            <person name="Hauser L."/>
            <person name="Muyzer G."/>
        </authorList>
    </citation>
    <scope>NUCLEOTIDE SEQUENCE [LARGE SCALE GENOMIC DNA]</scope>
    <source>
        <strain evidence="2 3">AHT 1</strain>
    </source>
</reference>
<evidence type="ECO:0000256" key="1">
    <source>
        <dbReference type="SAM" id="Phobius"/>
    </source>
</evidence>
<keyword evidence="1" id="KW-0812">Transmembrane</keyword>
<feature type="transmembrane region" description="Helical" evidence="1">
    <location>
        <begin position="45"/>
        <end position="68"/>
    </location>
</feature>
<dbReference type="STRING" id="555088.DealDRAFT_2876"/>
<name>C0GK67_DETAL</name>
<gene>
    <name evidence="2" type="ORF">DealDRAFT_2876</name>
</gene>
<dbReference type="Proteomes" id="UP000006443">
    <property type="component" value="Unassembled WGS sequence"/>
</dbReference>
<feature type="transmembrane region" description="Helical" evidence="1">
    <location>
        <begin position="196"/>
        <end position="218"/>
    </location>
</feature>
<dbReference type="EMBL" id="ACJM01000021">
    <property type="protein sequence ID" value="EEG76250.1"/>
    <property type="molecule type" value="Genomic_DNA"/>
</dbReference>
<keyword evidence="3" id="KW-1185">Reference proteome</keyword>
<feature type="transmembrane region" description="Helical" evidence="1">
    <location>
        <begin position="118"/>
        <end position="137"/>
    </location>
</feature>
<sequence length="231" mass="24825">MRFSRVLLADIHYQFKYGFYFLYLYVSAVYIAILFLLPAEVQRVGAAVIIMSDPAGLGFIFIGGILLLEKGEGLHSYFSIVPATISEYIWAKVISLGLVSTLAGLVIAGIGLRGGVNYLLLTAAILVGSAVFTLFGIAVGSMARSLNNYLVIGIPAGLILMGPAFLTVIGLTHFLVEIIPATLLLRLLYVAAGLAIPYHPAIAMAGLILWLVPAYILANRRFTLYLEKTGG</sequence>
<evidence type="ECO:0000313" key="2">
    <source>
        <dbReference type="EMBL" id="EEG76250.1"/>
    </source>
</evidence>
<feature type="transmembrane region" description="Helical" evidence="1">
    <location>
        <begin position="149"/>
        <end position="176"/>
    </location>
</feature>
<feature type="transmembrane region" description="Helical" evidence="1">
    <location>
        <begin position="89"/>
        <end position="112"/>
    </location>
</feature>
<evidence type="ECO:0000313" key="3">
    <source>
        <dbReference type="Proteomes" id="UP000006443"/>
    </source>
</evidence>
<accession>C0GK67</accession>
<dbReference type="AlphaFoldDB" id="C0GK67"/>
<dbReference type="eggNOG" id="COG1668">
    <property type="taxonomic scope" value="Bacteria"/>
</dbReference>
<comment type="caution">
    <text evidence="2">The sequence shown here is derived from an EMBL/GenBank/DDBJ whole genome shotgun (WGS) entry which is preliminary data.</text>
</comment>
<protein>
    <recommendedName>
        <fullName evidence="4">ABC-2 type transporter</fullName>
    </recommendedName>
</protein>
<dbReference type="OrthoDB" id="8480522at2"/>
<evidence type="ECO:0008006" key="4">
    <source>
        <dbReference type="Google" id="ProtNLM"/>
    </source>
</evidence>
<keyword evidence="1" id="KW-1133">Transmembrane helix</keyword>
<dbReference type="RefSeq" id="WP_008518704.1">
    <property type="nucleotide sequence ID" value="NZ_ACJM01000021.1"/>
</dbReference>